<organism evidence="2 3">
    <name type="scientific">Streptomyces jumonjinensis</name>
    <dbReference type="NCBI Taxonomy" id="1945"/>
    <lineage>
        <taxon>Bacteria</taxon>
        <taxon>Bacillati</taxon>
        <taxon>Actinomycetota</taxon>
        <taxon>Actinomycetes</taxon>
        <taxon>Kitasatosporales</taxon>
        <taxon>Streptomycetaceae</taxon>
        <taxon>Streptomyces</taxon>
    </lineage>
</organism>
<dbReference type="AlphaFoldDB" id="A0A646KMP1"/>
<reference evidence="2 3" key="1">
    <citation type="submission" date="2019-05" db="EMBL/GenBank/DDBJ databases">
        <title>Comparative genomics and metabolomics analyses of clavulanic acid producing Streptomyces species provides insight into specialized metabolism and evolution of beta-lactam biosynthetic gene clusters.</title>
        <authorList>
            <person name="Moore M.A."/>
            <person name="Cruz-Morales P."/>
            <person name="Barona Gomez F."/>
            <person name="Kapil T."/>
        </authorList>
    </citation>
    <scope>NUCLEOTIDE SEQUENCE [LARGE SCALE GENOMIC DNA]</scope>
    <source>
        <strain evidence="2 3">NRRL 5741</strain>
    </source>
</reference>
<protein>
    <submittedName>
        <fullName evidence="2">Uncharacterized protein</fullName>
    </submittedName>
</protein>
<evidence type="ECO:0000313" key="3">
    <source>
        <dbReference type="Proteomes" id="UP000419138"/>
    </source>
</evidence>
<evidence type="ECO:0000256" key="1">
    <source>
        <dbReference type="SAM" id="MobiDB-lite"/>
    </source>
</evidence>
<comment type="caution">
    <text evidence="2">The sequence shown here is derived from an EMBL/GenBank/DDBJ whole genome shotgun (WGS) entry which is preliminary data.</text>
</comment>
<evidence type="ECO:0000313" key="2">
    <source>
        <dbReference type="EMBL" id="MQT03572.1"/>
    </source>
</evidence>
<gene>
    <name evidence="2" type="ORF">FF041_26385</name>
</gene>
<keyword evidence="3" id="KW-1185">Reference proteome</keyword>
<feature type="region of interest" description="Disordered" evidence="1">
    <location>
        <begin position="38"/>
        <end position="62"/>
    </location>
</feature>
<dbReference type="EMBL" id="VCLA01000171">
    <property type="protein sequence ID" value="MQT03572.1"/>
    <property type="molecule type" value="Genomic_DNA"/>
</dbReference>
<dbReference type="Proteomes" id="UP000419138">
    <property type="component" value="Unassembled WGS sequence"/>
</dbReference>
<sequence>MARERLCDWVVGKDAVWVQGDRITDGRVALAMRGIDGLDPGVVDGDGQQKVSPPGRGRGGRR</sequence>
<accession>A0A646KMP1</accession>
<name>A0A646KMP1_STRJU</name>
<proteinExistence type="predicted"/>